<proteinExistence type="predicted"/>
<comment type="caution">
    <text evidence="1">The sequence shown here is derived from an EMBL/GenBank/DDBJ whole genome shotgun (WGS) entry which is preliminary data.</text>
</comment>
<evidence type="ECO:0000313" key="1">
    <source>
        <dbReference type="EMBL" id="KAI8571988.1"/>
    </source>
</evidence>
<sequence length="135" mass="15197">MRWWSAVVLVDDAGFMGIRCPPPPLVDDAPAPPPGDQVNNSHLRLRRDIKGGDNDVEPHARLSPLDSWLAKHKEMRRHDLPIQYMRGYYGVMSQNAFCVVQQTGTQPTVGVDPRADQRSLPRLDYSLGILNRQGK</sequence>
<organism evidence="1 2">
    <name type="scientific">Rhododendron molle</name>
    <name type="common">Chinese azalea</name>
    <name type="synonym">Azalea mollis</name>
    <dbReference type="NCBI Taxonomy" id="49168"/>
    <lineage>
        <taxon>Eukaryota</taxon>
        <taxon>Viridiplantae</taxon>
        <taxon>Streptophyta</taxon>
        <taxon>Embryophyta</taxon>
        <taxon>Tracheophyta</taxon>
        <taxon>Spermatophyta</taxon>
        <taxon>Magnoliopsida</taxon>
        <taxon>eudicotyledons</taxon>
        <taxon>Gunneridae</taxon>
        <taxon>Pentapetalae</taxon>
        <taxon>asterids</taxon>
        <taxon>Ericales</taxon>
        <taxon>Ericaceae</taxon>
        <taxon>Ericoideae</taxon>
        <taxon>Rhodoreae</taxon>
        <taxon>Rhododendron</taxon>
    </lineage>
</organism>
<protein>
    <submittedName>
        <fullName evidence="1">Uncharacterized protein</fullName>
    </submittedName>
</protein>
<name>A0ACC0Q5E2_RHOML</name>
<reference evidence="1" key="1">
    <citation type="submission" date="2022-02" db="EMBL/GenBank/DDBJ databases">
        <title>Plant Genome Project.</title>
        <authorList>
            <person name="Zhang R.-G."/>
        </authorList>
    </citation>
    <scope>NUCLEOTIDE SEQUENCE</scope>
    <source>
        <strain evidence="1">AT1</strain>
    </source>
</reference>
<gene>
    <name evidence="1" type="ORF">RHMOL_Rhmol01G0163800</name>
</gene>
<dbReference type="EMBL" id="CM046388">
    <property type="protein sequence ID" value="KAI8571988.1"/>
    <property type="molecule type" value="Genomic_DNA"/>
</dbReference>
<dbReference type="Proteomes" id="UP001062846">
    <property type="component" value="Chromosome 1"/>
</dbReference>
<accession>A0ACC0Q5E2</accession>
<evidence type="ECO:0000313" key="2">
    <source>
        <dbReference type="Proteomes" id="UP001062846"/>
    </source>
</evidence>
<keyword evidence="2" id="KW-1185">Reference proteome</keyword>